<feature type="transmembrane region" description="Helical" evidence="1">
    <location>
        <begin position="187"/>
        <end position="205"/>
    </location>
</feature>
<keyword evidence="1" id="KW-0472">Membrane</keyword>
<accession>A0A3R9P8V2</accession>
<sequence>MMAPREDRVARRRRLYRPSPLSAWQWRTMLGFMRWERRRRSRRLAIVLWVGLLGVWFWLAMHVAHVWRDGGTDGELAFTFTLIMMALGAWALYISRRSMAETSLEDRAVAEHGVEFEQLSEPERGLLYQRLLRERVIGRAARDEREMALQQKAAWVAFRILRPALVLFVLGYWGVCFSRPCGSARSELVVSAVVVSWVVMGVLALPQMVRMWTEPDEVGEPRAVTMEREA</sequence>
<gene>
    <name evidence="2" type="ORF">EDE15_1640</name>
</gene>
<protein>
    <submittedName>
        <fullName evidence="2">Uncharacterized protein</fullName>
    </submittedName>
</protein>
<proteinExistence type="predicted"/>
<keyword evidence="1" id="KW-0812">Transmembrane</keyword>
<keyword evidence="3" id="KW-1185">Reference proteome</keyword>
<dbReference type="Proteomes" id="UP000269669">
    <property type="component" value="Unassembled WGS sequence"/>
</dbReference>
<organism evidence="2 3">
    <name type="scientific">Edaphobacter aggregans</name>
    <dbReference type="NCBI Taxonomy" id="570835"/>
    <lineage>
        <taxon>Bacteria</taxon>
        <taxon>Pseudomonadati</taxon>
        <taxon>Acidobacteriota</taxon>
        <taxon>Terriglobia</taxon>
        <taxon>Terriglobales</taxon>
        <taxon>Acidobacteriaceae</taxon>
        <taxon>Edaphobacter</taxon>
    </lineage>
</organism>
<name>A0A3R9P8V2_9BACT</name>
<dbReference type="AlphaFoldDB" id="A0A3R9P8V2"/>
<feature type="transmembrane region" description="Helical" evidence="1">
    <location>
        <begin position="76"/>
        <end position="94"/>
    </location>
</feature>
<evidence type="ECO:0000256" key="1">
    <source>
        <dbReference type="SAM" id="Phobius"/>
    </source>
</evidence>
<evidence type="ECO:0000313" key="2">
    <source>
        <dbReference type="EMBL" id="RSL16131.1"/>
    </source>
</evidence>
<keyword evidence="1" id="KW-1133">Transmembrane helix</keyword>
<dbReference type="RefSeq" id="WP_125484785.1">
    <property type="nucleotide sequence ID" value="NZ_RSDW01000001.1"/>
</dbReference>
<comment type="caution">
    <text evidence="2">The sequence shown here is derived from an EMBL/GenBank/DDBJ whole genome shotgun (WGS) entry which is preliminary data.</text>
</comment>
<evidence type="ECO:0000313" key="3">
    <source>
        <dbReference type="Proteomes" id="UP000269669"/>
    </source>
</evidence>
<dbReference type="EMBL" id="RSDW01000001">
    <property type="protein sequence ID" value="RSL16131.1"/>
    <property type="molecule type" value="Genomic_DNA"/>
</dbReference>
<feature type="transmembrane region" description="Helical" evidence="1">
    <location>
        <begin position="153"/>
        <end position="175"/>
    </location>
</feature>
<reference evidence="2 3" key="1">
    <citation type="submission" date="2018-12" db="EMBL/GenBank/DDBJ databases">
        <title>Sequencing of bacterial isolates from soil warming experiment in Harvard Forest, Massachusetts, USA.</title>
        <authorList>
            <person name="Deangelis K."/>
        </authorList>
    </citation>
    <scope>NUCLEOTIDE SEQUENCE [LARGE SCALE GENOMIC DNA]</scope>
    <source>
        <strain evidence="2 3">EB153</strain>
    </source>
</reference>